<dbReference type="SUPFAM" id="SSF51735">
    <property type="entry name" value="NAD(P)-binding Rossmann-fold domains"/>
    <property type="match status" value="1"/>
</dbReference>
<dbReference type="OrthoDB" id="5786478at2"/>
<dbReference type="Gene3D" id="3.40.50.720">
    <property type="entry name" value="NAD(P)-binding Rossmann-like Domain"/>
    <property type="match status" value="1"/>
</dbReference>
<dbReference type="Proteomes" id="UP000266327">
    <property type="component" value="Unassembled WGS sequence"/>
</dbReference>
<dbReference type="GO" id="GO:0016616">
    <property type="term" value="F:oxidoreductase activity, acting on the CH-OH group of donors, NAD or NADP as acceptor"/>
    <property type="evidence" value="ECO:0007669"/>
    <property type="project" value="TreeGrafter"/>
</dbReference>
<protein>
    <submittedName>
        <fullName evidence="1">SDR family oxidoreductase</fullName>
    </submittedName>
</protein>
<dbReference type="EMBL" id="QYUQ01000002">
    <property type="protein sequence ID" value="RJG02504.1"/>
    <property type="molecule type" value="Genomic_DNA"/>
</dbReference>
<dbReference type="PANTHER" id="PTHR45458:SF1">
    <property type="entry name" value="SHORT CHAIN DEHYDROGENASE"/>
    <property type="match status" value="1"/>
</dbReference>
<comment type="caution">
    <text evidence="1">The sequence shown here is derived from an EMBL/GenBank/DDBJ whole genome shotgun (WGS) entry which is preliminary data.</text>
</comment>
<name>A0A3A3G3T0_9BURK</name>
<evidence type="ECO:0000313" key="2">
    <source>
        <dbReference type="Proteomes" id="UP000266327"/>
    </source>
</evidence>
<dbReference type="PANTHER" id="PTHR45458">
    <property type="entry name" value="SHORT-CHAIN DEHYDROGENASE/REDUCTASE SDR"/>
    <property type="match status" value="1"/>
</dbReference>
<reference evidence="2" key="1">
    <citation type="submission" date="2018-09" db="EMBL/GenBank/DDBJ databases">
        <authorList>
            <person name="Zhu H."/>
        </authorList>
    </citation>
    <scope>NUCLEOTIDE SEQUENCE [LARGE SCALE GENOMIC DNA]</scope>
    <source>
        <strain evidence="2">K1S02-23</strain>
    </source>
</reference>
<dbReference type="PRINTS" id="PR00081">
    <property type="entry name" value="GDHRDH"/>
</dbReference>
<dbReference type="InterPro" id="IPR036291">
    <property type="entry name" value="NAD(P)-bd_dom_sf"/>
</dbReference>
<evidence type="ECO:0000313" key="1">
    <source>
        <dbReference type="EMBL" id="RJG02504.1"/>
    </source>
</evidence>
<dbReference type="RefSeq" id="WP_119786005.1">
    <property type="nucleotide sequence ID" value="NZ_QYUQ01000002.1"/>
</dbReference>
<dbReference type="InterPro" id="IPR052184">
    <property type="entry name" value="SDR_enzymes"/>
</dbReference>
<dbReference type="AlphaFoldDB" id="A0A3A3G3T0"/>
<sequence>MPTALVIGASRGIGREFVRQLLRDGWKVWATARDDASLAELQSAGAQALKLDVAQTDSIATLGWQLDGEKLDLALFVAGVYGPGHGAETAPTSAAFDQVMHANVLGAMQLIPTVAPMVEAARGKCVFISSIMGSIGSATASIGWVYRVSKAALDMVVKSASFDYRHATFVALHPGWVQTGIGGPNAPVPVEQSVEDMLDVIGKLQPGDSGSFYSHDGTRLPW</sequence>
<organism evidence="1 2">
    <name type="scientific">Noviherbaspirillum sedimenti</name>
    <dbReference type="NCBI Taxonomy" id="2320865"/>
    <lineage>
        <taxon>Bacteria</taxon>
        <taxon>Pseudomonadati</taxon>
        <taxon>Pseudomonadota</taxon>
        <taxon>Betaproteobacteria</taxon>
        <taxon>Burkholderiales</taxon>
        <taxon>Oxalobacteraceae</taxon>
        <taxon>Noviherbaspirillum</taxon>
    </lineage>
</organism>
<dbReference type="CDD" id="cd05325">
    <property type="entry name" value="carb_red_sniffer_like_SDR_c"/>
    <property type="match status" value="1"/>
</dbReference>
<dbReference type="InterPro" id="IPR002347">
    <property type="entry name" value="SDR_fam"/>
</dbReference>
<accession>A0A3A3G3T0</accession>
<proteinExistence type="predicted"/>
<dbReference type="Pfam" id="PF00106">
    <property type="entry name" value="adh_short"/>
    <property type="match status" value="1"/>
</dbReference>
<keyword evidence="2" id="KW-1185">Reference proteome</keyword>
<dbReference type="NCBIfam" id="NF005403">
    <property type="entry name" value="PRK06953.1"/>
    <property type="match status" value="1"/>
</dbReference>
<gene>
    <name evidence="1" type="ORF">D3878_13730</name>
</gene>